<keyword evidence="13 18" id="KW-0472">Membrane</keyword>
<dbReference type="Gene3D" id="1.25.40.10">
    <property type="entry name" value="Tetratricopeptide repeat domain"/>
    <property type="match status" value="4"/>
</dbReference>
<feature type="transmembrane region" description="Helical" evidence="18">
    <location>
        <begin position="151"/>
        <end position="171"/>
    </location>
</feature>
<evidence type="ECO:0000256" key="15">
    <source>
        <dbReference type="ARBA" id="ARBA00045102"/>
    </source>
</evidence>
<keyword evidence="8 18" id="KW-0812">Transmembrane</keyword>
<dbReference type="EMBL" id="BMAO01037897">
    <property type="protein sequence ID" value="GFR21025.1"/>
    <property type="molecule type" value="Genomic_DNA"/>
</dbReference>
<evidence type="ECO:0000256" key="8">
    <source>
        <dbReference type="ARBA" id="ARBA00022692"/>
    </source>
</evidence>
<organism evidence="20 21">
    <name type="scientific">Trichonephila clavata</name>
    <name type="common">Joro spider</name>
    <name type="synonym">Nephila clavata</name>
    <dbReference type="NCBI Taxonomy" id="2740835"/>
    <lineage>
        <taxon>Eukaryota</taxon>
        <taxon>Metazoa</taxon>
        <taxon>Ecdysozoa</taxon>
        <taxon>Arthropoda</taxon>
        <taxon>Chelicerata</taxon>
        <taxon>Arachnida</taxon>
        <taxon>Araneae</taxon>
        <taxon>Araneomorphae</taxon>
        <taxon>Entelegynae</taxon>
        <taxon>Araneoidea</taxon>
        <taxon>Nephilidae</taxon>
        <taxon>Trichonephila</taxon>
    </lineage>
</organism>
<evidence type="ECO:0000256" key="10">
    <source>
        <dbReference type="ARBA" id="ARBA00022803"/>
    </source>
</evidence>
<comment type="catalytic activity">
    <reaction evidence="14">
        <text>a di-trans,poly-cis-dolichyl beta-D-mannosyl phosphate + L-threonyl-[protein] = 3-O-(alpha-D-mannosyl)-L-threonyl-[protein] + a di-trans,poly-cis-dolichyl phosphate + H(+)</text>
        <dbReference type="Rhea" id="RHEA:53396"/>
        <dbReference type="Rhea" id="RHEA-COMP:11060"/>
        <dbReference type="Rhea" id="RHEA-COMP:13547"/>
        <dbReference type="Rhea" id="RHEA-COMP:19498"/>
        <dbReference type="Rhea" id="RHEA-COMP:19501"/>
        <dbReference type="ChEBI" id="CHEBI:15378"/>
        <dbReference type="ChEBI" id="CHEBI:30013"/>
        <dbReference type="ChEBI" id="CHEBI:57683"/>
        <dbReference type="ChEBI" id="CHEBI:58211"/>
        <dbReference type="ChEBI" id="CHEBI:137323"/>
        <dbReference type="EC" id="2.4.1.109"/>
    </reaction>
</comment>
<evidence type="ECO:0000256" key="3">
    <source>
        <dbReference type="ARBA" id="ARBA00004240"/>
    </source>
</evidence>
<evidence type="ECO:0000256" key="1">
    <source>
        <dbReference type="ARBA" id="ARBA00003582"/>
    </source>
</evidence>
<dbReference type="FunFam" id="1.25.40.10:FF:000239">
    <property type="entry name" value="Transmembrane and TPR repeat-containing protein 3"/>
    <property type="match status" value="1"/>
</dbReference>
<dbReference type="OrthoDB" id="66906at2759"/>
<evidence type="ECO:0000256" key="9">
    <source>
        <dbReference type="ARBA" id="ARBA00022737"/>
    </source>
</evidence>
<evidence type="ECO:0000256" key="12">
    <source>
        <dbReference type="ARBA" id="ARBA00022989"/>
    </source>
</evidence>
<dbReference type="GO" id="GO:0005783">
    <property type="term" value="C:endoplasmic reticulum"/>
    <property type="evidence" value="ECO:0007669"/>
    <property type="project" value="UniProtKB-SubCell"/>
</dbReference>
<feature type="repeat" description="TPR" evidence="16">
    <location>
        <begin position="679"/>
        <end position="712"/>
    </location>
</feature>
<feature type="repeat" description="TPR" evidence="16">
    <location>
        <begin position="608"/>
        <end position="641"/>
    </location>
</feature>
<keyword evidence="9" id="KW-0677">Repeat</keyword>
<dbReference type="Pfam" id="PF13374">
    <property type="entry name" value="TPR_10"/>
    <property type="match status" value="1"/>
</dbReference>
<feature type="transmembrane region" description="Helical" evidence="18">
    <location>
        <begin position="332"/>
        <end position="349"/>
    </location>
</feature>
<dbReference type="AlphaFoldDB" id="A0A8X6LT39"/>
<keyword evidence="10 16" id="KW-0802">TPR repeat</keyword>
<evidence type="ECO:0000256" key="16">
    <source>
        <dbReference type="PROSITE-ProRule" id="PRU00339"/>
    </source>
</evidence>
<evidence type="ECO:0000256" key="7">
    <source>
        <dbReference type="ARBA" id="ARBA00022679"/>
    </source>
</evidence>
<dbReference type="GO" id="GO:0016020">
    <property type="term" value="C:membrane"/>
    <property type="evidence" value="ECO:0007669"/>
    <property type="project" value="UniProtKB-SubCell"/>
</dbReference>
<feature type="transmembrane region" description="Helical" evidence="18">
    <location>
        <begin position="242"/>
        <end position="263"/>
    </location>
</feature>
<evidence type="ECO:0000256" key="5">
    <source>
        <dbReference type="ARBA" id="ARBA00007882"/>
    </source>
</evidence>
<dbReference type="SUPFAM" id="SSF48452">
    <property type="entry name" value="TPR-like"/>
    <property type="match status" value="2"/>
</dbReference>
<comment type="pathway">
    <text evidence="4">Protein modification; protein glycosylation.</text>
</comment>
<comment type="subcellular location">
    <subcellularLocation>
        <location evidence="3">Endoplasmic reticulum</location>
    </subcellularLocation>
    <subcellularLocation>
        <location evidence="2">Membrane</location>
        <topology evidence="2">Multi-pass membrane protein</topology>
    </subcellularLocation>
</comment>
<feature type="repeat" description="TPR" evidence="16">
    <location>
        <begin position="491"/>
        <end position="524"/>
    </location>
</feature>
<dbReference type="Pfam" id="PF13414">
    <property type="entry name" value="TPR_11"/>
    <property type="match status" value="1"/>
</dbReference>
<dbReference type="SMART" id="SM00028">
    <property type="entry name" value="TPR"/>
    <property type="match status" value="8"/>
</dbReference>
<evidence type="ECO:0000313" key="21">
    <source>
        <dbReference type="Proteomes" id="UP000887116"/>
    </source>
</evidence>
<evidence type="ECO:0000256" key="4">
    <source>
        <dbReference type="ARBA" id="ARBA00004922"/>
    </source>
</evidence>
<feature type="repeat" description="TPR" evidence="16">
    <location>
        <begin position="457"/>
        <end position="490"/>
    </location>
</feature>
<dbReference type="PANTHER" id="PTHR44395:SF1">
    <property type="entry name" value="PROTEIN O-MANNOSYL-TRANSFERASE TMTC3"/>
    <property type="match status" value="1"/>
</dbReference>
<dbReference type="PROSITE" id="PS50293">
    <property type="entry name" value="TPR_REGION"/>
    <property type="match status" value="2"/>
</dbReference>
<feature type="transmembrane region" description="Helical" evidence="18">
    <location>
        <begin position="388"/>
        <end position="408"/>
    </location>
</feature>
<evidence type="ECO:0000256" key="13">
    <source>
        <dbReference type="ARBA" id="ARBA00023136"/>
    </source>
</evidence>
<feature type="region of interest" description="Disordered" evidence="17">
    <location>
        <begin position="834"/>
        <end position="854"/>
    </location>
</feature>
<reference evidence="20" key="1">
    <citation type="submission" date="2020-07" db="EMBL/GenBank/DDBJ databases">
        <title>Multicomponent nature underlies the extraordinary mechanical properties of spider dragline silk.</title>
        <authorList>
            <person name="Kono N."/>
            <person name="Nakamura H."/>
            <person name="Mori M."/>
            <person name="Yoshida Y."/>
            <person name="Ohtoshi R."/>
            <person name="Malay A.D."/>
            <person name="Moran D.A.P."/>
            <person name="Tomita M."/>
            <person name="Numata K."/>
            <person name="Arakawa K."/>
        </authorList>
    </citation>
    <scope>NUCLEOTIDE SEQUENCE</scope>
</reference>
<dbReference type="InterPro" id="IPR019734">
    <property type="entry name" value="TPR_rpt"/>
</dbReference>
<evidence type="ECO:0000256" key="14">
    <source>
        <dbReference type="ARBA" id="ARBA00045085"/>
    </source>
</evidence>
<feature type="compositionally biased region" description="Polar residues" evidence="17">
    <location>
        <begin position="840"/>
        <end position="854"/>
    </location>
</feature>
<feature type="repeat" description="TPR" evidence="16">
    <location>
        <begin position="574"/>
        <end position="607"/>
    </location>
</feature>
<feature type="transmembrane region" description="Helical" evidence="18">
    <location>
        <begin position="20"/>
        <end position="41"/>
    </location>
</feature>
<evidence type="ECO:0000256" key="11">
    <source>
        <dbReference type="ARBA" id="ARBA00022824"/>
    </source>
</evidence>
<keyword evidence="21" id="KW-1185">Reference proteome</keyword>
<sequence length="906" mass="102961">MKFEMAEETHVKSNYRLSHFAAVIAVSFICYYNALHCGFVFDDISAIRDNKDLRPSTPLLNIFFNDFWGTPIHKEHSHKSYRPLCVLTFRINYALHQLNPWGYHLFNIILHVLVCVLYLRMCQLFLPATASFIAALLFAVHPIHTEAVTGIVGRAEILSSIFFLLAFLSYIKCSKSYLNTDRLQLCLCLFFIICATLSKEQGITVAGVCFLYELFIVQKLRFSDILQILQVFSTTKSSPSPWLRNMIVRLIVITGTAVCLLIARVKIMGAQLPVFTKFDNPAAASTFPVRQLTYNYLLPVNAWLLLFPSDLCCDWTMGTIPLVESIFDLRNFATLTFYCVLGAIVWVALKADTKHFQLLSVSLSLLVLPFLPASNLFFPVGFVVAERILYIPSMGFCLLVAYGWNLLYKKLGKKGIVVMLISVVIMFHSLKTVLRNNDWVSEKEIFAAGLKVNKRNAKLYNNVGHALESRGQFKEALEYFLQAAVVQADDIGAHMNVGRTYNNLKMYNEAETAFWKAKNLLPRARPGKAYQARIAPSHLNVFLNLANLISRNGTRLEEADALYRQAIGMRADYIQAYINRGDILIKLNRTTEAQEVYEKALQLDNKNPDIYYNLGVVYLEQSKLSDALTYFDKALELDPEHEQALMNSAILIQESGNLQKRKTAYDRLYKLLKKGKTNERIYFNLGMLAMDDKEVQLAEKWFKKAIEMKKNFRSALFNLALLLSDDHRPLEAVPFLKQLLKHYPEHIKGLILLGDVYINHLKDLDAAQKCYEKILGLDPTNIQAIHNLCVVYVERGLLQYAEACLLKAVSLAPKEEYLLRHLAIVQARIRKQKGEDESMSTKSSDFSQVQPSPSSMTKVFQSTLQQVSSIPSSSIELSHNIVYSESPSVQTSSQVQLPIDNVTIER</sequence>
<protein>
    <recommendedName>
        <fullName evidence="6">dolichyl-phosphate-mannose--protein mannosyltransferase</fullName>
        <ecNumber evidence="6">2.4.1.109</ecNumber>
    </recommendedName>
</protein>
<feature type="transmembrane region" description="Helical" evidence="18">
    <location>
        <begin position="124"/>
        <end position="145"/>
    </location>
</feature>
<dbReference type="Pfam" id="PF13181">
    <property type="entry name" value="TPR_8"/>
    <property type="match status" value="2"/>
</dbReference>
<evidence type="ECO:0000256" key="6">
    <source>
        <dbReference type="ARBA" id="ARBA00012839"/>
    </source>
</evidence>
<feature type="transmembrane region" description="Helical" evidence="18">
    <location>
        <begin position="361"/>
        <end position="382"/>
    </location>
</feature>
<dbReference type="FunFam" id="1.25.40.10:FF:000528">
    <property type="entry name" value="Transmembrane and TPR repeat-containing protein 3"/>
    <property type="match status" value="1"/>
</dbReference>
<dbReference type="GO" id="GO:0004169">
    <property type="term" value="F:dolichyl-phosphate-mannose-protein mannosyltransferase activity"/>
    <property type="evidence" value="ECO:0007669"/>
    <property type="project" value="UniProtKB-EC"/>
</dbReference>
<dbReference type="Pfam" id="PF08409">
    <property type="entry name" value="TMTC_DUF1736"/>
    <property type="match status" value="1"/>
</dbReference>
<comment type="function">
    <text evidence="1">Transfers mannosyl residues to the hydroxyl group of serine or threonine residues.</text>
</comment>
<proteinExistence type="inferred from homology"/>
<feature type="domain" description="DUF1736" evidence="19">
    <location>
        <begin position="270"/>
        <end position="341"/>
    </location>
</feature>
<accession>A0A8X6LT39</accession>
<gene>
    <name evidence="20" type="primary">Tmtc3</name>
    <name evidence="20" type="ORF">TNCT_201932</name>
</gene>
<dbReference type="InterPro" id="IPR011990">
    <property type="entry name" value="TPR-like_helical_dom_sf"/>
</dbReference>
<evidence type="ECO:0000256" key="17">
    <source>
        <dbReference type="SAM" id="MobiDB-lite"/>
    </source>
</evidence>
<evidence type="ECO:0000259" key="19">
    <source>
        <dbReference type="Pfam" id="PF08409"/>
    </source>
</evidence>
<comment type="catalytic activity">
    <reaction evidence="15">
        <text>a di-trans,poly-cis-dolichyl beta-D-mannosyl phosphate + L-seryl-[protein] = 3-O-(alpha-D-mannosyl)-L-seryl-[protein] + a di-trans,poly-cis-dolichyl phosphate + H(+)</text>
        <dbReference type="Rhea" id="RHEA:17377"/>
        <dbReference type="Rhea" id="RHEA-COMP:9863"/>
        <dbReference type="Rhea" id="RHEA-COMP:13546"/>
        <dbReference type="Rhea" id="RHEA-COMP:19498"/>
        <dbReference type="Rhea" id="RHEA-COMP:19501"/>
        <dbReference type="ChEBI" id="CHEBI:15378"/>
        <dbReference type="ChEBI" id="CHEBI:29999"/>
        <dbReference type="ChEBI" id="CHEBI:57683"/>
        <dbReference type="ChEBI" id="CHEBI:58211"/>
        <dbReference type="ChEBI" id="CHEBI:137321"/>
        <dbReference type="EC" id="2.4.1.109"/>
    </reaction>
</comment>
<name>A0A8X6LT39_TRICU</name>
<comment type="caution">
    <text evidence="20">The sequence shown here is derived from an EMBL/GenBank/DDBJ whole genome shotgun (WGS) entry which is preliminary data.</text>
</comment>
<keyword evidence="11" id="KW-0256">Endoplasmic reticulum</keyword>
<dbReference type="Proteomes" id="UP000887116">
    <property type="component" value="Unassembled WGS sequence"/>
</dbReference>
<dbReference type="PANTHER" id="PTHR44395">
    <property type="match status" value="1"/>
</dbReference>
<feature type="transmembrane region" description="Helical" evidence="18">
    <location>
        <begin position="415"/>
        <end position="434"/>
    </location>
</feature>
<keyword evidence="12 18" id="KW-1133">Transmembrane helix</keyword>
<evidence type="ECO:0000313" key="20">
    <source>
        <dbReference type="EMBL" id="GFR21025.1"/>
    </source>
</evidence>
<dbReference type="InterPro" id="IPR013618">
    <property type="entry name" value="TMTC_DUF1736"/>
</dbReference>
<feature type="transmembrane region" description="Helical" evidence="18">
    <location>
        <begin position="101"/>
        <end position="119"/>
    </location>
</feature>
<dbReference type="PROSITE" id="PS50005">
    <property type="entry name" value="TPR"/>
    <property type="match status" value="5"/>
</dbReference>
<evidence type="ECO:0000256" key="18">
    <source>
        <dbReference type="SAM" id="Phobius"/>
    </source>
</evidence>
<keyword evidence="7" id="KW-0808">Transferase</keyword>
<comment type="similarity">
    <text evidence="5">Belongs to the TMTC family.</text>
</comment>
<dbReference type="EC" id="2.4.1.109" evidence="6"/>
<evidence type="ECO:0000256" key="2">
    <source>
        <dbReference type="ARBA" id="ARBA00004141"/>
    </source>
</evidence>